<protein>
    <recommendedName>
        <fullName evidence="9">Peptidase S1 domain-containing protein</fullName>
    </recommendedName>
</protein>
<dbReference type="InterPro" id="IPR043504">
    <property type="entry name" value="Peptidase_S1_PA_chymotrypsin"/>
</dbReference>
<dbReference type="InterPro" id="IPR023415">
    <property type="entry name" value="LDLR_class-A_CS"/>
</dbReference>
<feature type="disulfide bond" evidence="5">
    <location>
        <begin position="1758"/>
        <end position="1773"/>
    </location>
</feature>
<comment type="caution">
    <text evidence="5">Lacks conserved residue(s) required for the propagation of feature annotation.</text>
</comment>
<feature type="region of interest" description="Disordered" evidence="7">
    <location>
        <begin position="613"/>
        <end position="675"/>
    </location>
</feature>
<keyword evidence="3 6" id="KW-0720">Serine protease</keyword>
<dbReference type="PANTHER" id="PTHR24258">
    <property type="entry name" value="SERINE PROTEASE-RELATED"/>
    <property type="match status" value="1"/>
</dbReference>
<feature type="region of interest" description="Disordered" evidence="7">
    <location>
        <begin position="993"/>
        <end position="1021"/>
    </location>
</feature>
<feature type="compositionally biased region" description="Low complexity" evidence="7">
    <location>
        <begin position="1257"/>
        <end position="1267"/>
    </location>
</feature>
<feature type="region of interest" description="Disordered" evidence="7">
    <location>
        <begin position="816"/>
        <end position="887"/>
    </location>
</feature>
<feature type="disulfide bond" evidence="5">
    <location>
        <begin position="2790"/>
        <end position="2808"/>
    </location>
</feature>
<feature type="compositionally biased region" description="Polar residues" evidence="7">
    <location>
        <begin position="1542"/>
        <end position="1570"/>
    </location>
</feature>
<feature type="region of interest" description="Disordered" evidence="7">
    <location>
        <begin position="391"/>
        <end position="415"/>
    </location>
</feature>
<dbReference type="CDD" id="cd00112">
    <property type="entry name" value="LDLa"/>
    <property type="match status" value="9"/>
</dbReference>
<dbReference type="InterPro" id="IPR036055">
    <property type="entry name" value="LDL_receptor-like_sf"/>
</dbReference>
<dbReference type="PANTHER" id="PTHR24258:SF140">
    <property type="entry name" value="BCDNA.GH08420-RELATED"/>
    <property type="match status" value="1"/>
</dbReference>
<dbReference type="GeneID" id="109533270"/>
<dbReference type="Proteomes" id="UP000019118">
    <property type="component" value="Unassembled WGS sequence"/>
</dbReference>
<dbReference type="Gene3D" id="4.10.400.10">
    <property type="entry name" value="Low-density Lipoprotein Receptor"/>
    <property type="match status" value="8"/>
</dbReference>
<dbReference type="Pfam" id="PF00089">
    <property type="entry name" value="Trypsin"/>
    <property type="match status" value="1"/>
</dbReference>
<keyword evidence="8" id="KW-0472">Membrane</keyword>
<dbReference type="PROSITE" id="PS50240">
    <property type="entry name" value="TRYPSIN_DOM"/>
    <property type="match status" value="2"/>
</dbReference>
<feature type="disulfide bond" evidence="5">
    <location>
        <begin position="2841"/>
        <end position="2859"/>
    </location>
</feature>
<feature type="disulfide bond" evidence="5">
    <location>
        <begin position="2441"/>
        <end position="2456"/>
    </location>
</feature>
<keyword evidence="2 6" id="KW-0378">Hydrolase</keyword>
<evidence type="ECO:0000256" key="3">
    <source>
        <dbReference type="ARBA" id="ARBA00022825"/>
    </source>
</evidence>
<dbReference type="KEGG" id="dpa:109533270"/>
<feature type="region of interest" description="Disordered" evidence="7">
    <location>
        <begin position="1"/>
        <end position="38"/>
    </location>
</feature>
<keyword evidence="4 5" id="KW-1015">Disulfide bond</keyword>
<dbReference type="CDD" id="cd00190">
    <property type="entry name" value="Tryp_SPc"/>
    <property type="match status" value="1"/>
</dbReference>
<proteinExistence type="predicted"/>
<reference evidence="11" key="1">
    <citation type="journal article" date="2013" name="Genome Biol.">
        <title>Draft genome of the mountain pine beetle, Dendroctonus ponderosae Hopkins, a major forest pest.</title>
        <authorList>
            <person name="Keeling C.I."/>
            <person name="Yuen M.M."/>
            <person name="Liao N.Y."/>
            <person name="Docking T.R."/>
            <person name="Chan S.K."/>
            <person name="Taylor G.A."/>
            <person name="Palmquist D.L."/>
            <person name="Jackman S.D."/>
            <person name="Nguyen A."/>
            <person name="Li M."/>
            <person name="Henderson H."/>
            <person name="Janes J.K."/>
            <person name="Zhao Y."/>
            <person name="Pandoh P."/>
            <person name="Moore R."/>
            <person name="Sperling F.A."/>
            <person name="Huber D.P."/>
            <person name="Birol I."/>
            <person name="Jones S.J."/>
            <person name="Bohlmann J."/>
        </authorList>
    </citation>
    <scope>NUCLEOTIDE SEQUENCE</scope>
</reference>
<organism evidence="10 11">
    <name type="scientific">Dendroctonus ponderosae</name>
    <name type="common">Mountain pine beetle</name>
    <dbReference type="NCBI Taxonomy" id="77166"/>
    <lineage>
        <taxon>Eukaryota</taxon>
        <taxon>Metazoa</taxon>
        <taxon>Ecdysozoa</taxon>
        <taxon>Arthropoda</taxon>
        <taxon>Hexapoda</taxon>
        <taxon>Insecta</taxon>
        <taxon>Pterygota</taxon>
        <taxon>Neoptera</taxon>
        <taxon>Endopterygota</taxon>
        <taxon>Coleoptera</taxon>
        <taxon>Polyphaga</taxon>
        <taxon>Cucujiformia</taxon>
        <taxon>Curculionidae</taxon>
        <taxon>Scolytinae</taxon>
        <taxon>Dendroctonus</taxon>
    </lineage>
</organism>
<dbReference type="InterPro" id="IPR002172">
    <property type="entry name" value="LDrepeatLR_classA_rpt"/>
</dbReference>
<feature type="region of interest" description="Disordered" evidence="7">
    <location>
        <begin position="1300"/>
        <end position="1455"/>
    </location>
</feature>
<evidence type="ECO:0000259" key="9">
    <source>
        <dbReference type="PROSITE" id="PS50240"/>
    </source>
</evidence>
<feature type="disulfide bond" evidence="5">
    <location>
        <begin position="2923"/>
        <end position="2938"/>
    </location>
</feature>
<evidence type="ECO:0000256" key="2">
    <source>
        <dbReference type="ARBA" id="ARBA00022801"/>
    </source>
</evidence>
<dbReference type="PRINTS" id="PR00261">
    <property type="entry name" value="LDLRECEPTOR"/>
</dbReference>
<dbReference type="InterPro" id="IPR009003">
    <property type="entry name" value="Peptidase_S1_PA"/>
</dbReference>
<evidence type="ECO:0000256" key="7">
    <source>
        <dbReference type="SAM" id="MobiDB-lite"/>
    </source>
</evidence>
<dbReference type="Pfam" id="PF09342">
    <property type="entry name" value="DUF1986"/>
    <property type="match status" value="1"/>
</dbReference>
<dbReference type="PROSITE" id="PS00135">
    <property type="entry name" value="TRYPSIN_SER"/>
    <property type="match status" value="1"/>
</dbReference>
<feature type="transmembrane region" description="Helical" evidence="8">
    <location>
        <begin position="70"/>
        <end position="90"/>
    </location>
</feature>
<dbReference type="FunFam" id="2.40.10.10:FF:000006">
    <property type="entry name" value="Serine proteinase stubble"/>
    <property type="match status" value="1"/>
</dbReference>
<dbReference type="EnsemblMetazoa" id="XM_019898554.1">
    <property type="protein sequence ID" value="XP_019754113.1"/>
    <property type="gene ID" value="LOC109533270"/>
</dbReference>
<dbReference type="PROSITE" id="PS01209">
    <property type="entry name" value="LDLRA_1"/>
    <property type="match status" value="2"/>
</dbReference>
<dbReference type="Pfam" id="PF00057">
    <property type="entry name" value="Ldl_recept_a"/>
    <property type="match status" value="4"/>
</dbReference>
<feature type="region of interest" description="Disordered" evidence="7">
    <location>
        <begin position="522"/>
        <end position="585"/>
    </location>
</feature>
<feature type="region of interest" description="Disordered" evidence="7">
    <location>
        <begin position="1212"/>
        <end position="1287"/>
    </location>
</feature>
<name>A0AAR5NYU2_DENPD</name>
<evidence type="ECO:0000256" key="5">
    <source>
        <dbReference type="PROSITE-ProRule" id="PRU00124"/>
    </source>
</evidence>
<evidence type="ECO:0000256" key="4">
    <source>
        <dbReference type="ARBA" id="ARBA00023157"/>
    </source>
</evidence>
<feature type="disulfide bond" evidence="5">
    <location>
        <begin position="2403"/>
        <end position="2418"/>
    </location>
</feature>
<dbReference type="Gene3D" id="2.40.10.10">
    <property type="entry name" value="Trypsin-like serine proteases"/>
    <property type="match status" value="2"/>
</dbReference>
<reference evidence="10" key="2">
    <citation type="submission" date="2024-08" db="UniProtKB">
        <authorList>
            <consortium name="EnsemblMetazoa"/>
        </authorList>
    </citation>
    <scope>IDENTIFICATION</scope>
</reference>
<evidence type="ECO:0000256" key="8">
    <source>
        <dbReference type="SAM" id="Phobius"/>
    </source>
</evidence>
<feature type="region of interest" description="Disordered" evidence="7">
    <location>
        <begin position="1533"/>
        <end position="1573"/>
    </location>
</feature>
<dbReference type="SUPFAM" id="SSF50494">
    <property type="entry name" value="Trypsin-like serine proteases"/>
    <property type="match status" value="2"/>
</dbReference>
<dbReference type="InterPro" id="IPR015420">
    <property type="entry name" value="Peptidase_S1A_nudel"/>
</dbReference>
<dbReference type="SMART" id="SM00192">
    <property type="entry name" value="LDLa"/>
    <property type="match status" value="8"/>
</dbReference>
<dbReference type="GO" id="GO:0004252">
    <property type="term" value="F:serine-type endopeptidase activity"/>
    <property type="evidence" value="ECO:0007669"/>
    <property type="project" value="InterPro"/>
</dbReference>
<dbReference type="PROSITE" id="PS00134">
    <property type="entry name" value="TRYPSIN_HIS"/>
    <property type="match status" value="1"/>
</dbReference>
<dbReference type="InterPro" id="IPR018114">
    <property type="entry name" value="TRYPSIN_HIS"/>
</dbReference>
<feature type="disulfide bond" evidence="5">
    <location>
        <begin position="2834"/>
        <end position="2846"/>
    </location>
</feature>
<dbReference type="InterPro" id="IPR033116">
    <property type="entry name" value="TRYPSIN_SER"/>
</dbReference>
<evidence type="ECO:0000256" key="1">
    <source>
        <dbReference type="ARBA" id="ARBA00022670"/>
    </source>
</evidence>
<keyword evidence="1 6" id="KW-0645">Protease</keyword>
<dbReference type="PROSITE" id="PS50068">
    <property type="entry name" value="LDLRA_2"/>
    <property type="match status" value="8"/>
</dbReference>
<keyword evidence="8" id="KW-0812">Transmembrane</keyword>
<evidence type="ECO:0000256" key="6">
    <source>
        <dbReference type="RuleBase" id="RU363034"/>
    </source>
</evidence>
<dbReference type="SUPFAM" id="SSF57424">
    <property type="entry name" value="LDL receptor-like module"/>
    <property type="match status" value="7"/>
</dbReference>
<keyword evidence="11" id="KW-1185">Reference proteome</keyword>
<feature type="compositionally biased region" description="Basic and acidic residues" evidence="7">
    <location>
        <begin position="1440"/>
        <end position="1451"/>
    </location>
</feature>
<feature type="domain" description="Peptidase S1" evidence="9">
    <location>
        <begin position="2017"/>
        <end position="2253"/>
    </location>
</feature>
<keyword evidence="8" id="KW-1133">Transmembrane helix</keyword>
<feature type="domain" description="Peptidase S1" evidence="9">
    <location>
        <begin position="2576"/>
        <end position="2774"/>
    </location>
</feature>
<dbReference type="InterPro" id="IPR001254">
    <property type="entry name" value="Trypsin_dom"/>
</dbReference>
<evidence type="ECO:0000313" key="10">
    <source>
        <dbReference type="EnsemblMetazoa" id="XP_019754113.1"/>
    </source>
</evidence>
<sequence length="3053" mass="339618">MVSPQAAEGAIKKKKSGEDGKSASSSPEPFKEPSGMTTIDLNKLEDAEAETNAARSKSKHAAQMRYISKLLWALCTILTLVLGLAIITVLNKEFHLLPAIPISFREYPPKQPPTDFIALTKGLNEALFRDRLKSGNYLENTAMEACKLEQTLDSCCEVFRETDLEILTDYCTVNNMLSILKEFEEERRKKREIDYPDSEYDYENHFIEYEEFKSAEVDNRPEIIPPHLRPQRLPNSGEFLMQTNPWRSLYPKIRNTQNWHFNLASDPDPFEQIVRQSEPAFVERGANSDWTRSENRESPLVQSIFERPLHDGVVQQILEHITIAPKQERAYVFNDFYPETGPASQEAMEFNQRLEARMQPDSASFGNEHSRWLVQPQRELPDQAQRAGLLQPLNMDSTNNEDSYGGNDHNRPGKSTLDQQVKFLTEDSTSDTPFHLKINEEYTQGIPQKPPKVAKLSDQVKVLRNSSSDYENVGEVFSELQSNDENTLEISQKPPKVVKLGDQVKVLRNSSSDYENTGEVFSELQSNDEDTLRIPQKQPKVDKLSDQVKVLRNSSRDSENAGEDFPELQSTEEDKMGIPQKTPKVAKFGDQVKVLRNSSSGSQNGLEVFSELQSTDEDTVGMPQKPPQVAKLSDQVKVLRNSSSDSENAGAVVSELQSDDKDTLRIPQKPPKVAKLGDQVKVLRNSSSDSENTDKFFSELQSNDEDTLEIPQKPPKVAKLGDQVKVLRNSSSGSQNGLEVFSELQSTDEDTVGMPQKPPQVAKLSDQVKVLRNSSSDSENAGEVFPELQSTEEATLGILQNPTKLAKFGGQVKLLRNSSSDSENGGEDFSELHSNDEDTLGIPQKPPKVAKLSDQVKVLRNSSSDSENAGEVFPELQSTEEATLGIPQKPPKVAKFVDQVKVLRHSSGDFENASEVFPELQSTEEDKLGIPQKTPKVAKFGDQVTVLRNSSSDSENGGEVFSELQITEDDTVEIPQIPLKVAKLGDQVKVLRNSSSDSENAGAVVSELQSDDNDTLEIPQKPPKVAKLDDQVKVLRNSSNGSQNGLEVFSELQSNDEDTLGIPQKPPKVAKLGDQVKVLRNSSSYSENTGEVFSELQSNDEDMLEIPQKPPKVAKLGDQVKVLRNSSSGSQNGLEVFSELQSNDEDTLGIPQKPPQVAKLSDQVKVLRNSSSDSENAGEVFPELQSTEEATLGIPQKPPKVAKFGDQVKLLRNSSSDSENGGEVFSELHSNDEDTLGIPQKPPKVSKLGDQAKVLRNSSSESENGGEVFPELQSTEEVTLGIPQKPPKVAKFGDQVKLLRNSSSDSENGGEVFSELHSNDEDTLGIPQKPPKVSKLGDQVKLLRNSSGDFENPGEVFSELQNNEEDTLGISQKPPKVAKLSDQVKVLRNSSSDSENGGEVFSELQSNDEGTMGIPQEPQKLSKVGDQVKVVKNTSSASENTEKPSELRSNDEDILGIPQQQPLVTKFGDKLKVLSTTSTGLQSPRAFFSEFRFNELTTEESFTTEDYPTEPLGSKEDFLLMKQSEPALLVEGDANDRLGMGHSSTTQPSLRQETELSRSQSENMRAASNSEDFRLKTKQVSAMEEMQAVQQAYTNPCFYPPYLGVLPSSGQSGAPMDSGYLKVVPGAQARSQPNPMYVINPPMFYSVPPSQSGYFLSSNSYIPQGRLVMTPSPPIQVSSSAGQYYMCNPIPTPSNNIVGLSGTEVRRESANLQDLIGEIEDSLSRGSNMSRAAGQLICPLGERSCLDNSKCIKNHYICDNEVQCGDSTDEIACTCRERVGRLRMCDGYCDCPQCEDESGCFGCAENEFSCDDWSKYRRSSCIPLSQRCDGIKQCEITGKDEMDCSILADRLGNFPINKVSNSVGFLHRNFKGKWYPTCYGTELWAAEVCQVEAGPSAIVPKTHMTFTSQPYNGLFINILPNNEIRLVNTCVQDRAAFVECPPIYCGLRFHVTNPYRDQELDTSVEDMLNDLRKAYQMREDILGLAEEQEEKIQEDSLGEVIQNLERTLKRRHVDSRVVGGRPSQPSAWPWLVSIYKNGIFHCAGVLINEMWVVTAAHCVVRYWQYYYEIQAGTLRRFSYAPMDQRRWARTIISHPDYDKEFLRNDIALIKLSAPIRYNRHVRPICLPSQRTAGSQYLKAPVSGTVCTTVGWGATIEHGTDPDHMRETDIPILHHCKHKDDNDVDEICAGLAEGGKDACQGDSGGPLMCRNPENPDQWYLGGIVSHGQGCARPHEPGVYTRVSKYLPWIAENTNDAKRTMYMPLQSCPGYVCSSIRRCIAKKRRCDGIVDCLLGDDELNCPNHFNGFYKQANNGVANLQDDPSSEDLSSSEVVGQALNASNARALKVESLMTGFDGWNFRCQVLLQVVPMEKRCNRLVDCQDGSDEANCTCAHYVQAIDPAAICDGISDCADLSDETDCVQCDQAEFACRMSRTCIGQEKRCDGHVDCPHKEDEMDCAALTNGLTIDLDKDGRANLQTKGLLTLYQNGSWTPFCLGKNDSPPAIATSQCNLLGFHDYTSYSQPTIQSRKLIVLDFTLETPRKVENCSGLYVNCGNTSSSSSLYYSNLEHASELYLSPWMAVIYVEGRYQCMGTLLDKSWIVTTQKCFKSFHSFELSYVVAVLGKGKLHLTVPGPHEQIVRIQNISSVPGTDIVLLRLADKVRWTRYVQAADLDAWWDGEKREKCYAVGRTMDENVRFLPLFPRENCTAGYRCFERKLEDDCQDNNAWMGTIICDSRLGWYPAAVFHERLGHCGFSFTRQFTSIRYYRHQIRQLMEMKIGAGATPKCDGFRCQLGTCLAQGQVCNGVQECYDGSDESATLCYESENKCYLNNQCGCSQTELRCPNGKCVPKSSFCNQKDDCGDNEDEPDVCSCRNYLKLTNPEKLCDGTINCADRSDEDPQICGCQPGYFHCGNTEKCVLQEMICDEKSDCTGGEDEANCFSFKDDKNNKPNAGQVLMRVAGLWTAGCFKSNNTQEDLNEVCFKLGFNGTTAYEFELIQNSTLHPDRPVLDKFDVVWLERTPGHQQRMLIRSGNNPYVRLVPDSNCHPLNIACVE</sequence>
<dbReference type="GO" id="GO:0006508">
    <property type="term" value="P:proteolysis"/>
    <property type="evidence" value="ECO:0007669"/>
    <property type="project" value="UniProtKB-KW"/>
</dbReference>
<accession>A0AAR5NYU2</accession>
<evidence type="ECO:0000313" key="11">
    <source>
        <dbReference type="Proteomes" id="UP000019118"/>
    </source>
</evidence>
<dbReference type="SMART" id="SM00020">
    <property type="entry name" value="Tryp_SPc"/>
    <property type="match status" value="1"/>
</dbReference>
<feature type="disulfide bond" evidence="5">
    <location>
        <begin position="2284"/>
        <end position="2299"/>
    </location>
</feature>